<dbReference type="Pfam" id="PF01593">
    <property type="entry name" value="Amino_oxidase"/>
    <property type="match status" value="1"/>
</dbReference>
<reference evidence="2 3" key="1">
    <citation type="submission" date="2019-02" db="EMBL/GenBank/DDBJ databases">
        <title>Genomic Encyclopedia of Archaeal and Bacterial Type Strains, Phase II (KMG-II): from individual species to whole genera.</title>
        <authorList>
            <person name="Goeker M."/>
        </authorList>
    </citation>
    <scope>NUCLEOTIDE SEQUENCE [LARGE SCALE GENOMIC DNA]</scope>
    <source>
        <strain evidence="2 3">DSM 18101</strain>
    </source>
</reference>
<protein>
    <submittedName>
        <fullName evidence="2">UDP-galactopyranose mutase</fullName>
    </submittedName>
</protein>
<evidence type="ECO:0000313" key="3">
    <source>
        <dbReference type="Proteomes" id="UP000292958"/>
    </source>
</evidence>
<dbReference type="EMBL" id="SHKW01000001">
    <property type="protein sequence ID" value="RZU41980.1"/>
    <property type="molecule type" value="Genomic_DNA"/>
</dbReference>
<dbReference type="Gene3D" id="3.50.50.60">
    <property type="entry name" value="FAD/NAD(P)-binding domain"/>
    <property type="match status" value="1"/>
</dbReference>
<evidence type="ECO:0000259" key="1">
    <source>
        <dbReference type="Pfam" id="PF01593"/>
    </source>
</evidence>
<dbReference type="OrthoDB" id="9804542at2"/>
<feature type="domain" description="Amine oxidase" evidence="1">
    <location>
        <begin position="13"/>
        <end position="328"/>
    </location>
</feature>
<sequence length="446" mass="50699">MAKVLIIGAGVMGLAAAWQAVRDGHEVDLVEAAPEPGGMAAHFDFDGDSIERFYHFVCRTDFPTFDLLRELGMEDRLRWRNTSMGFYTDGRLHPWGNPLALLRLPNAPLLAKLRYGLLAYVSTRRDSWPALENESAKDWIIRWCGEEAYRRFWKTLLEFKFYEYADNISAAWIWTRIRRIGRSRSSIMQEQLGYIDGGSQTLIDALVQAIESAGGRIHLGSPVQFVTTRENRVTGAETSARHFSADFVISTTPTPYVADMVPDLPEDWKQRYRAIQNIGVICVVFKLRRQVTPHFWVNISVPDLTIPGVVELTNLRKEIGRTIVYIPYYMPVTNEKFFWPDERLLAEGFGCLLRLNPSLVPDDILATRVARLRFGQPVCEPGFASRIPPVQTPIEGLQIADTCFYYPEDRGIAESIRLGRAMAGSIPALFPTTRPSRRVETTVWTH</sequence>
<proteinExistence type="predicted"/>
<dbReference type="InterPro" id="IPR002937">
    <property type="entry name" value="Amino_oxidase"/>
</dbReference>
<accession>A0A4Q7YWA9</accession>
<dbReference type="InterPro" id="IPR036188">
    <property type="entry name" value="FAD/NAD-bd_sf"/>
</dbReference>
<dbReference type="InterPro" id="IPR050464">
    <property type="entry name" value="Zeta_carotene_desat/Oxidored"/>
</dbReference>
<dbReference type="PANTHER" id="PTHR42923:SF46">
    <property type="entry name" value="AMINE OXIDASE"/>
    <property type="match status" value="1"/>
</dbReference>
<gene>
    <name evidence="2" type="ORF">BDD14_3522</name>
</gene>
<dbReference type="Proteomes" id="UP000292958">
    <property type="component" value="Unassembled WGS sequence"/>
</dbReference>
<comment type="caution">
    <text evidence="2">The sequence shown here is derived from an EMBL/GenBank/DDBJ whole genome shotgun (WGS) entry which is preliminary data.</text>
</comment>
<name>A0A4Q7YWA9_9BACT</name>
<dbReference type="PANTHER" id="PTHR42923">
    <property type="entry name" value="PROTOPORPHYRINOGEN OXIDASE"/>
    <property type="match status" value="1"/>
</dbReference>
<dbReference type="SUPFAM" id="SSF51905">
    <property type="entry name" value="FAD/NAD(P)-binding domain"/>
    <property type="match status" value="1"/>
</dbReference>
<organism evidence="2 3">
    <name type="scientific">Edaphobacter modestus</name>
    <dbReference type="NCBI Taxonomy" id="388466"/>
    <lineage>
        <taxon>Bacteria</taxon>
        <taxon>Pseudomonadati</taxon>
        <taxon>Acidobacteriota</taxon>
        <taxon>Terriglobia</taxon>
        <taxon>Terriglobales</taxon>
        <taxon>Acidobacteriaceae</taxon>
        <taxon>Edaphobacter</taxon>
    </lineage>
</organism>
<keyword evidence="3" id="KW-1185">Reference proteome</keyword>
<dbReference type="RefSeq" id="WP_130419804.1">
    <property type="nucleotide sequence ID" value="NZ_SHKW01000001.1"/>
</dbReference>
<dbReference type="NCBIfam" id="NF005560">
    <property type="entry name" value="PRK07233.1"/>
    <property type="match status" value="1"/>
</dbReference>
<dbReference type="GO" id="GO:0016491">
    <property type="term" value="F:oxidoreductase activity"/>
    <property type="evidence" value="ECO:0007669"/>
    <property type="project" value="InterPro"/>
</dbReference>
<evidence type="ECO:0000313" key="2">
    <source>
        <dbReference type="EMBL" id="RZU41980.1"/>
    </source>
</evidence>
<dbReference type="AlphaFoldDB" id="A0A4Q7YWA9"/>